<gene>
    <name evidence="2" type="ORF">TAV2_LOCUS15400</name>
</gene>
<feature type="transmembrane region" description="Helical" evidence="1">
    <location>
        <begin position="29"/>
        <end position="49"/>
    </location>
</feature>
<evidence type="ECO:0000313" key="3">
    <source>
        <dbReference type="Proteomes" id="UP000836841"/>
    </source>
</evidence>
<evidence type="ECO:0000313" key="2">
    <source>
        <dbReference type="EMBL" id="CAH2067992.1"/>
    </source>
</evidence>
<protein>
    <submittedName>
        <fullName evidence="2">Uncharacterized protein</fullName>
    </submittedName>
</protein>
<feature type="non-terminal residue" evidence="2">
    <location>
        <position position="221"/>
    </location>
</feature>
<dbReference type="PANTHER" id="PTHR35288:SF2">
    <property type="entry name" value="TRANSMEMBRANE PROTEIN"/>
    <property type="match status" value="1"/>
</dbReference>
<accession>A0AAU9SKA0</accession>
<keyword evidence="3" id="KW-1185">Reference proteome</keyword>
<organism evidence="2 3">
    <name type="scientific">Thlaspi arvense</name>
    <name type="common">Field penny-cress</name>
    <dbReference type="NCBI Taxonomy" id="13288"/>
    <lineage>
        <taxon>Eukaryota</taxon>
        <taxon>Viridiplantae</taxon>
        <taxon>Streptophyta</taxon>
        <taxon>Embryophyta</taxon>
        <taxon>Tracheophyta</taxon>
        <taxon>Spermatophyta</taxon>
        <taxon>Magnoliopsida</taxon>
        <taxon>eudicotyledons</taxon>
        <taxon>Gunneridae</taxon>
        <taxon>Pentapetalae</taxon>
        <taxon>rosids</taxon>
        <taxon>malvids</taxon>
        <taxon>Brassicales</taxon>
        <taxon>Brassicaceae</taxon>
        <taxon>Thlaspideae</taxon>
        <taxon>Thlaspi</taxon>
    </lineage>
</organism>
<dbReference type="Proteomes" id="UP000836841">
    <property type="component" value="Chromosome 5"/>
</dbReference>
<evidence type="ECO:0000256" key="1">
    <source>
        <dbReference type="SAM" id="Phobius"/>
    </source>
</evidence>
<reference evidence="2 3" key="1">
    <citation type="submission" date="2022-03" db="EMBL/GenBank/DDBJ databases">
        <authorList>
            <person name="Nunn A."/>
            <person name="Chopra R."/>
            <person name="Nunn A."/>
            <person name="Contreras Garrido A."/>
        </authorList>
    </citation>
    <scope>NUCLEOTIDE SEQUENCE [LARGE SCALE GENOMIC DNA]</scope>
</reference>
<keyword evidence="1" id="KW-0812">Transmembrane</keyword>
<dbReference type="AlphaFoldDB" id="A0AAU9SKA0"/>
<proteinExistence type="predicted"/>
<keyword evidence="1" id="KW-0472">Membrane</keyword>
<sequence length="221" mass="24865">FIHLSLNFPSVTNPLKICRRNRMARSKKWASLISIIASSLFSFIIVFQIPLFRVPCRNKSCETPLEVMSCQMIGNEAIPSSVVKSLLYPGAMAKSLIGGSGLPNYHKLFKFYGFDEKYRSSSLSTDIHHLEVFAGSCLCLLGASLSLFKPTRISFLGTLLIYWGLIREILLLESAHVLVRNSLRVYPTLFLASLCAFLSIRSDVRKIIRCCRSKPLSPKRD</sequence>
<dbReference type="EMBL" id="OU466861">
    <property type="protein sequence ID" value="CAH2067992.1"/>
    <property type="molecule type" value="Genomic_DNA"/>
</dbReference>
<dbReference type="PANTHER" id="PTHR35288">
    <property type="entry name" value="TAIL FIBER"/>
    <property type="match status" value="1"/>
</dbReference>
<keyword evidence="1" id="KW-1133">Transmembrane helix</keyword>
<name>A0AAU9SKA0_THLAR</name>